<feature type="transmembrane region" description="Helical" evidence="2">
    <location>
        <begin position="163"/>
        <end position="185"/>
    </location>
</feature>
<dbReference type="VEuPathDB" id="VectorBase:RSAN_038827"/>
<evidence type="ECO:0000313" key="3">
    <source>
        <dbReference type="EMBL" id="KAH7972371.1"/>
    </source>
</evidence>
<accession>A0A9D4QAD0</accession>
<feature type="region of interest" description="Disordered" evidence="1">
    <location>
        <begin position="1"/>
        <end position="45"/>
    </location>
</feature>
<evidence type="ECO:0000256" key="1">
    <source>
        <dbReference type="SAM" id="MobiDB-lite"/>
    </source>
</evidence>
<feature type="region of interest" description="Disordered" evidence="1">
    <location>
        <begin position="134"/>
        <end position="155"/>
    </location>
</feature>
<reference evidence="3" key="2">
    <citation type="submission" date="2021-09" db="EMBL/GenBank/DDBJ databases">
        <authorList>
            <person name="Jia N."/>
            <person name="Wang J."/>
            <person name="Shi W."/>
            <person name="Du L."/>
            <person name="Sun Y."/>
            <person name="Zhan W."/>
            <person name="Jiang J."/>
            <person name="Wang Q."/>
            <person name="Zhang B."/>
            <person name="Ji P."/>
            <person name="Sakyi L.B."/>
            <person name="Cui X."/>
            <person name="Yuan T."/>
            <person name="Jiang B."/>
            <person name="Yang W."/>
            <person name="Lam T.T.-Y."/>
            <person name="Chang Q."/>
            <person name="Ding S."/>
            <person name="Wang X."/>
            <person name="Zhu J."/>
            <person name="Ruan X."/>
            <person name="Zhao L."/>
            <person name="Wei J."/>
            <person name="Que T."/>
            <person name="Du C."/>
            <person name="Cheng J."/>
            <person name="Dai P."/>
            <person name="Han X."/>
            <person name="Huang E."/>
            <person name="Gao Y."/>
            <person name="Liu J."/>
            <person name="Shao H."/>
            <person name="Ye R."/>
            <person name="Li L."/>
            <person name="Wei W."/>
            <person name="Wang X."/>
            <person name="Wang C."/>
            <person name="Huo Q."/>
            <person name="Li W."/>
            <person name="Guo W."/>
            <person name="Chen H."/>
            <person name="Chen S."/>
            <person name="Zhou L."/>
            <person name="Zhou L."/>
            <person name="Ni X."/>
            <person name="Tian J."/>
            <person name="Zhou Y."/>
            <person name="Sheng Y."/>
            <person name="Liu T."/>
            <person name="Pan Y."/>
            <person name="Xia L."/>
            <person name="Li J."/>
            <person name="Zhao F."/>
            <person name="Cao W."/>
        </authorList>
    </citation>
    <scope>NUCLEOTIDE SEQUENCE</scope>
    <source>
        <strain evidence="3">Rsan-2018</strain>
        <tissue evidence="3">Larvae</tissue>
    </source>
</reference>
<keyword evidence="2" id="KW-0472">Membrane</keyword>
<evidence type="ECO:0000313" key="4">
    <source>
        <dbReference type="Proteomes" id="UP000821837"/>
    </source>
</evidence>
<keyword evidence="4" id="KW-1185">Reference proteome</keyword>
<dbReference type="Proteomes" id="UP000821837">
    <property type="component" value="Chromosome 11"/>
</dbReference>
<organism evidence="3 4">
    <name type="scientific">Rhipicephalus sanguineus</name>
    <name type="common">Brown dog tick</name>
    <name type="synonym">Ixodes sanguineus</name>
    <dbReference type="NCBI Taxonomy" id="34632"/>
    <lineage>
        <taxon>Eukaryota</taxon>
        <taxon>Metazoa</taxon>
        <taxon>Ecdysozoa</taxon>
        <taxon>Arthropoda</taxon>
        <taxon>Chelicerata</taxon>
        <taxon>Arachnida</taxon>
        <taxon>Acari</taxon>
        <taxon>Parasitiformes</taxon>
        <taxon>Ixodida</taxon>
        <taxon>Ixodoidea</taxon>
        <taxon>Ixodidae</taxon>
        <taxon>Rhipicephalinae</taxon>
        <taxon>Rhipicephalus</taxon>
        <taxon>Rhipicephalus</taxon>
    </lineage>
</organism>
<protein>
    <submittedName>
        <fullName evidence="3">Uncharacterized protein</fullName>
    </submittedName>
</protein>
<gene>
    <name evidence="3" type="ORF">HPB52_011511</name>
</gene>
<keyword evidence="2" id="KW-1133">Transmembrane helix</keyword>
<proteinExistence type="predicted"/>
<dbReference type="AlphaFoldDB" id="A0A9D4QAD0"/>
<feature type="compositionally biased region" description="Basic residues" evidence="1">
    <location>
        <begin position="1"/>
        <end position="10"/>
    </location>
</feature>
<name>A0A9D4QAD0_RHISA</name>
<sequence length="475" mass="52095">MLASTKHRSSHSPMRLSQPEGRRVCFADTSTEESTEETSQSSSRAFSELHFEDFRMNLPAARPTSASAGYWDRYSSPPQCRPDFMSVASSTTLPLEGAPSTPAGLFPEEPAIPSSLLLLRPRLQATRSSLEASWPNAFERDSSSGTFQPAPPPDDRGASALSWLPSIVIGVLVAAMLTVALTLALTMDLQDADVGDWPASPVQSFMGNIGSGRAAIPPGPVFKPQGRRPGAKFRPISEAHNVTRQSRTVGRAQRRDRALGVQGPRLPSLGVSNRTLSHRCGRHMYTYCQEGRSEVYYSASLRTCTSTEADSVHVCNHGVNRFTSLDSCHISCVHASSGRPQDRCYEAALFTTCSWQDVAETWWYYDGAVCTQWSLPLGNCPLQVERVFRSRRVCDDTCILRREGEYSGEQQRCDAPDAATCTPRQLKYPYFASMRANGAARCISASSPELKAHRCLVGTNRFESVASCERACADM</sequence>
<evidence type="ECO:0000256" key="2">
    <source>
        <dbReference type="SAM" id="Phobius"/>
    </source>
</evidence>
<keyword evidence="2" id="KW-0812">Transmembrane</keyword>
<dbReference type="EMBL" id="JABSTV010001247">
    <property type="protein sequence ID" value="KAH7972371.1"/>
    <property type="molecule type" value="Genomic_DNA"/>
</dbReference>
<comment type="caution">
    <text evidence="3">The sequence shown here is derived from an EMBL/GenBank/DDBJ whole genome shotgun (WGS) entry which is preliminary data.</text>
</comment>
<reference evidence="3" key="1">
    <citation type="journal article" date="2020" name="Cell">
        <title>Large-Scale Comparative Analyses of Tick Genomes Elucidate Their Genetic Diversity and Vector Capacities.</title>
        <authorList>
            <consortium name="Tick Genome and Microbiome Consortium (TIGMIC)"/>
            <person name="Jia N."/>
            <person name="Wang J."/>
            <person name="Shi W."/>
            <person name="Du L."/>
            <person name="Sun Y."/>
            <person name="Zhan W."/>
            <person name="Jiang J.F."/>
            <person name="Wang Q."/>
            <person name="Zhang B."/>
            <person name="Ji P."/>
            <person name="Bell-Sakyi L."/>
            <person name="Cui X.M."/>
            <person name="Yuan T.T."/>
            <person name="Jiang B.G."/>
            <person name="Yang W.F."/>
            <person name="Lam T.T."/>
            <person name="Chang Q.C."/>
            <person name="Ding S.J."/>
            <person name="Wang X.J."/>
            <person name="Zhu J.G."/>
            <person name="Ruan X.D."/>
            <person name="Zhao L."/>
            <person name="Wei J.T."/>
            <person name="Ye R.Z."/>
            <person name="Que T.C."/>
            <person name="Du C.H."/>
            <person name="Zhou Y.H."/>
            <person name="Cheng J.X."/>
            <person name="Dai P.F."/>
            <person name="Guo W.B."/>
            <person name="Han X.H."/>
            <person name="Huang E.J."/>
            <person name="Li L.F."/>
            <person name="Wei W."/>
            <person name="Gao Y.C."/>
            <person name="Liu J.Z."/>
            <person name="Shao H.Z."/>
            <person name="Wang X."/>
            <person name="Wang C.C."/>
            <person name="Yang T.C."/>
            <person name="Huo Q.B."/>
            <person name="Li W."/>
            <person name="Chen H.Y."/>
            <person name="Chen S.E."/>
            <person name="Zhou L.G."/>
            <person name="Ni X.B."/>
            <person name="Tian J.H."/>
            <person name="Sheng Y."/>
            <person name="Liu T."/>
            <person name="Pan Y.S."/>
            <person name="Xia L.Y."/>
            <person name="Li J."/>
            <person name="Zhao F."/>
            <person name="Cao W.C."/>
        </authorList>
    </citation>
    <scope>NUCLEOTIDE SEQUENCE</scope>
    <source>
        <strain evidence="3">Rsan-2018</strain>
    </source>
</reference>